<proteinExistence type="predicted"/>
<feature type="compositionally biased region" description="Basic and acidic residues" evidence="1">
    <location>
        <begin position="705"/>
        <end position="717"/>
    </location>
</feature>
<name>A0ABR1YF16_9PEZI</name>
<dbReference type="Proteomes" id="UP001492380">
    <property type="component" value="Unassembled WGS sequence"/>
</dbReference>
<evidence type="ECO:0000313" key="3">
    <source>
        <dbReference type="Proteomes" id="UP001492380"/>
    </source>
</evidence>
<gene>
    <name evidence="2" type="ORF">HDK90DRAFT_63487</name>
</gene>
<evidence type="ECO:0000256" key="1">
    <source>
        <dbReference type="SAM" id="MobiDB-lite"/>
    </source>
</evidence>
<feature type="region of interest" description="Disordered" evidence="1">
    <location>
        <begin position="703"/>
        <end position="723"/>
    </location>
</feature>
<reference evidence="2 3" key="1">
    <citation type="submission" date="2024-04" db="EMBL/GenBank/DDBJ databases">
        <title>Phyllosticta paracitricarpa is synonymous to the EU quarantine fungus P. citricarpa based on phylogenomic analyses.</title>
        <authorList>
            <consortium name="Lawrence Berkeley National Laboratory"/>
            <person name="Van Ingen-Buijs V.A."/>
            <person name="Van Westerhoven A.C."/>
            <person name="Haridas S."/>
            <person name="Skiadas P."/>
            <person name="Martin F."/>
            <person name="Groenewald J.Z."/>
            <person name="Crous P.W."/>
            <person name="Seidl M.F."/>
        </authorList>
    </citation>
    <scope>NUCLEOTIDE SEQUENCE [LARGE SCALE GENOMIC DNA]</scope>
    <source>
        <strain evidence="2 3">CBS 123374</strain>
    </source>
</reference>
<sequence length="723" mass="81449">MARNQLLAAATCRRAPIAMPRAYAALQLRTAHSNADPAKTGSPTAFLSKGRKMVKPGYRRIKLAKNSDSPLLEFKELAEKTKTNLGKLYTVAEQYPGFVEKGLVDQRITTMLAEMLQTTHRNNLRDNKKDAALAPILEFADQLVADIRAGKIWPSAVASLRLISLCKETQEFDRGKKYWKTLSGVEGALDAGVYGSYIEFMAEEGVATLAEMEAVYEEGLGRFPGTFAAYHLSHNAILPDRKRTTNFVGMSAHLLQGIVTARLMKGDWKNAYLALDTAFRIWPTQIPARFIHLIRTFRPPVESYRVFMMACRSGADSISARDAVIQTNLLRDFMRVVPLEQRPEIFIKTLDIFHAFVGYGAPATHYFITSLMKNLEALVPSSYSRTPEGQKVADLIAQTARELYDDMDRAGMRPQVVTLASRIHLIGKTMNVKELGLAMKQMKHMRPSSYGSAGSLERNVLLAAGKIQHKELIVEAWCDLKAALPAVGYEEYYALAVACRDADYKAFFWEEYTAASRRIPGVAQDSIMFQLDWAFDPSKQESHEVLPLETVQNTMREAKDKIQNTIRLLRADKALNFNNYPVPTDMDGVRLGSEEAMRVVYDKLTLDLLAPPPQEDVKYQQMLTSATGIPLGELRFKNWVMMTELLKLAEMYEVYKADSVDGKAKPWLRPPPGLNQSPINDPDELLAEVRRLRNLDGIPLPPDVYPDHEARREEVRRSHQMKI</sequence>
<protein>
    <submittedName>
        <fullName evidence="2">Uncharacterized protein</fullName>
    </submittedName>
</protein>
<comment type="caution">
    <text evidence="2">The sequence shown here is derived from an EMBL/GenBank/DDBJ whole genome shotgun (WGS) entry which is preliminary data.</text>
</comment>
<evidence type="ECO:0000313" key="2">
    <source>
        <dbReference type="EMBL" id="KAK8227556.1"/>
    </source>
</evidence>
<accession>A0ABR1YF16</accession>
<organism evidence="2 3">
    <name type="scientific">Phyllosticta capitalensis</name>
    <dbReference type="NCBI Taxonomy" id="121624"/>
    <lineage>
        <taxon>Eukaryota</taxon>
        <taxon>Fungi</taxon>
        <taxon>Dikarya</taxon>
        <taxon>Ascomycota</taxon>
        <taxon>Pezizomycotina</taxon>
        <taxon>Dothideomycetes</taxon>
        <taxon>Dothideomycetes incertae sedis</taxon>
        <taxon>Botryosphaeriales</taxon>
        <taxon>Phyllostictaceae</taxon>
        <taxon>Phyllosticta</taxon>
    </lineage>
</organism>
<dbReference type="EMBL" id="JBBWRZ010000010">
    <property type="protein sequence ID" value="KAK8227556.1"/>
    <property type="molecule type" value="Genomic_DNA"/>
</dbReference>
<keyword evidence="3" id="KW-1185">Reference proteome</keyword>